<dbReference type="eggNOG" id="arCOG04938">
    <property type="taxonomic scope" value="Archaea"/>
</dbReference>
<keyword evidence="1" id="KW-0812">Transmembrane</keyword>
<evidence type="ECO:0000313" key="3">
    <source>
        <dbReference type="Proteomes" id="UP000001901"/>
    </source>
</evidence>
<dbReference type="STRING" id="572546.Arcpr_0153"/>
<keyword evidence="1" id="KW-0472">Membrane</keyword>
<keyword evidence="3" id="KW-1185">Reference proteome</keyword>
<dbReference type="KEGG" id="apo:Arcpr_0153"/>
<dbReference type="PaxDb" id="572546-Arcpr_0153"/>
<evidence type="ECO:0000256" key="1">
    <source>
        <dbReference type="SAM" id="Phobius"/>
    </source>
</evidence>
<gene>
    <name evidence="2" type="ordered locus">Arcpr_0153</name>
</gene>
<dbReference type="EMBL" id="CP001857">
    <property type="protein sequence ID" value="ADB57225.1"/>
    <property type="molecule type" value="Genomic_DNA"/>
</dbReference>
<dbReference type="Proteomes" id="UP000001901">
    <property type="component" value="Chromosome"/>
</dbReference>
<dbReference type="AlphaFoldDB" id="D2RG00"/>
<organism evidence="2 3">
    <name type="scientific">Archaeoglobus profundus (strain DSM 5631 / JCM 9629 / NBRC 100127 / Av18)</name>
    <dbReference type="NCBI Taxonomy" id="572546"/>
    <lineage>
        <taxon>Archaea</taxon>
        <taxon>Methanobacteriati</taxon>
        <taxon>Methanobacteriota</taxon>
        <taxon>Archaeoglobi</taxon>
        <taxon>Archaeoglobales</taxon>
        <taxon>Archaeoglobaceae</taxon>
        <taxon>Archaeoglobus</taxon>
    </lineage>
</organism>
<dbReference type="HOGENOM" id="CLU_1965431_0_0_2"/>
<evidence type="ECO:0000313" key="2">
    <source>
        <dbReference type="EMBL" id="ADB57225.1"/>
    </source>
</evidence>
<feature type="transmembrane region" description="Helical" evidence="1">
    <location>
        <begin position="33"/>
        <end position="54"/>
    </location>
</feature>
<sequence length="127" mass="13893">MRWYSAILFIMTLAAGLLEIVGGLKGEMILQLFPSDVFGGLVLIVVSAIFLRGLTHDEHDAFFGFGSLMLAVFGVLYTLVLLTNGLDAWIVGDEWNPLNDLRVEILLLPLAIPGLTALNRARKTLPP</sequence>
<name>D2RG00_ARCPA</name>
<accession>D2RG00</accession>
<keyword evidence="1" id="KW-1133">Transmembrane helix</keyword>
<dbReference type="GeneID" id="8738802"/>
<dbReference type="RefSeq" id="WP_012939561.1">
    <property type="nucleotide sequence ID" value="NC_013741.1"/>
</dbReference>
<reference evidence="2 3" key="1">
    <citation type="journal article" date="2010" name="Stand. Genomic Sci.">
        <title>Complete genome sequence of Archaeoglobus profundus type strain (AV18).</title>
        <authorList>
            <person name="von Jan M."/>
            <person name="Lapidus A."/>
            <person name="Del Rio T.G."/>
            <person name="Copeland A."/>
            <person name="Tice H."/>
            <person name="Cheng J.F."/>
            <person name="Lucas S."/>
            <person name="Chen F."/>
            <person name="Nolan M."/>
            <person name="Goodwin L."/>
            <person name="Han C."/>
            <person name="Pitluck S."/>
            <person name="Liolios K."/>
            <person name="Ivanova N."/>
            <person name="Mavromatis K."/>
            <person name="Ovchinnikova G."/>
            <person name="Chertkov O."/>
            <person name="Pati A."/>
            <person name="Chen A."/>
            <person name="Palaniappan K."/>
            <person name="Land M."/>
            <person name="Hauser L."/>
            <person name="Chang Y.J."/>
            <person name="Jeffries C.D."/>
            <person name="Saunders E."/>
            <person name="Brettin T."/>
            <person name="Detter J.C."/>
            <person name="Chain P."/>
            <person name="Eichinger K."/>
            <person name="Huber H."/>
            <person name="Spring S."/>
            <person name="Rohde M."/>
            <person name="Goker M."/>
            <person name="Wirth R."/>
            <person name="Woyke T."/>
            <person name="Bristow J."/>
            <person name="Eisen J.A."/>
            <person name="Markowitz V."/>
            <person name="Hugenholtz P."/>
            <person name="Kyrpides N.C."/>
            <person name="Klenk H.P."/>
        </authorList>
    </citation>
    <scope>NUCLEOTIDE SEQUENCE [LARGE SCALE GENOMIC DNA]</scope>
    <source>
        <strain evidence="3">DSM 5631 / JCM 9629 / NBRC 100127 / Av18</strain>
    </source>
</reference>
<proteinExistence type="predicted"/>
<feature type="transmembrane region" description="Helical" evidence="1">
    <location>
        <begin position="61"/>
        <end position="81"/>
    </location>
</feature>
<protein>
    <submittedName>
        <fullName evidence="2">Uncharacterized protein</fullName>
    </submittedName>
</protein>